<protein>
    <submittedName>
        <fullName evidence="1">Uncharacterized protein</fullName>
    </submittedName>
</protein>
<accession>A0ABV0Y549</accession>
<keyword evidence="2" id="KW-1185">Reference proteome</keyword>
<dbReference type="EMBL" id="JAHRIP010021699">
    <property type="protein sequence ID" value="MEQ2288876.1"/>
    <property type="molecule type" value="Genomic_DNA"/>
</dbReference>
<sequence>MTVHGPQGCDTGALEGLGGVWVETERDTKIAFLHYRVPCKNQSYSLPRIPVRSNDANICPPLPHKNEKHLVGRENANLSAAFYSTRTTVTTAEKTAFGSLLECHLQPYFTCMSSFLTTTTCFSANPPAHPDISQYRIRVGFV</sequence>
<evidence type="ECO:0000313" key="1">
    <source>
        <dbReference type="EMBL" id="MEQ2288876.1"/>
    </source>
</evidence>
<proteinExistence type="predicted"/>
<comment type="caution">
    <text evidence="1">The sequence shown here is derived from an EMBL/GenBank/DDBJ whole genome shotgun (WGS) entry which is preliminary data.</text>
</comment>
<reference evidence="1 2" key="1">
    <citation type="submission" date="2021-06" db="EMBL/GenBank/DDBJ databases">
        <authorList>
            <person name="Palmer J.M."/>
        </authorList>
    </citation>
    <scope>NUCLEOTIDE SEQUENCE [LARGE SCALE GENOMIC DNA]</scope>
    <source>
        <strain evidence="1 2">AS_MEX2019</strain>
        <tissue evidence="1">Muscle</tissue>
    </source>
</reference>
<organism evidence="1 2">
    <name type="scientific">Ameca splendens</name>
    <dbReference type="NCBI Taxonomy" id="208324"/>
    <lineage>
        <taxon>Eukaryota</taxon>
        <taxon>Metazoa</taxon>
        <taxon>Chordata</taxon>
        <taxon>Craniata</taxon>
        <taxon>Vertebrata</taxon>
        <taxon>Euteleostomi</taxon>
        <taxon>Actinopterygii</taxon>
        <taxon>Neopterygii</taxon>
        <taxon>Teleostei</taxon>
        <taxon>Neoteleostei</taxon>
        <taxon>Acanthomorphata</taxon>
        <taxon>Ovalentaria</taxon>
        <taxon>Atherinomorphae</taxon>
        <taxon>Cyprinodontiformes</taxon>
        <taxon>Goodeidae</taxon>
        <taxon>Ameca</taxon>
    </lineage>
</organism>
<name>A0ABV0Y549_9TELE</name>
<evidence type="ECO:0000313" key="2">
    <source>
        <dbReference type="Proteomes" id="UP001469553"/>
    </source>
</evidence>
<gene>
    <name evidence="1" type="ORF">AMECASPLE_027365</name>
</gene>
<dbReference type="Proteomes" id="UP001469553">
    <property type="component" value="Unassembled WGS sequence"/>
</dbReference>